<evidence type="ECO:0000313" key="3">
    <source>
        <dbReference type="Proteomes" id="UP000249061"/>
    </source>
</evidence>
<comment type="caution">
    <text evidence="2">The sequence shown here is derived from an EMBL/GenBank/DDBJ whole genome shotgun (WGS) entry which is preliminary data.</text>
</comment>
<dbReference type="Proteomes" id="UP000249061">
    <property type="component" value="Unassembled WGS sequence"/>
</dbReference>
<organism evidence="2 3">
    <name type="scientific">Archangium gephyra</name>
    <dbReference type="NCBI Taxonomy" id="48"/>
    <lineage>
        <taxon>Bacteria</taxon>
        <taxon>Pseudomonadati</taxon>
        <taxon>Myxococcota</taxon>
        <taxon>Myxococcia</taxon>
        <taxon>Myxococcales</taxon>
        <taxon>Cystobacterineae</taxon>
        <taxon>Archangiaceae</taxon>
        <taxon>Archangium</taxon>
    </lineage>
</organism>
<dbReference type="Pfam" id="PF25056">
    <property type="entry name" value="DUF7793"/>
    <property type="match status" value="1"/>
</dbReference>
<evidence type="ECO:0000313" key="2">
    <source>
        <dbReference type="EMBL" id="PZR11833.1"/>
    </source>
</evidence>
<gene>
    <name evidence="2" type="ORF">DI536_15970</name>
</gene>
<reference evidence="2 3" key="1">
    <citation type="submission" date="2017-08" db="EMBL/GenBank/DDBJ databases">
        <title>Infants hospitalized years apart are colonized by the same room-sourced microbial strains.</title>
        <authorList>
            <person name="Brooks B."/>
            <person name="Olm M.R."/>
            <person name="Firek B.A."/>
            <person name="Baker R."/>
            <person name="Thomas B.C."/>
            <person name="Morowitz M.J."/>
            <person name="Banfield J.F."/>
        </authorList>
    </citation>
    <scope>NUCLEOTIDE SEQUENCE [LARGE SCALE GENOMIC DNA]</scope>
    <source>
        <strain evidence="2">S2_003_000_R2_14</strain>
    </source>
</reference>
<dbReference type="AlphaFoldDB" id="A0A2W5TF28"/>
<evidence type="ECO:0000259" key="1">
    <source>
        <dbReference type="Pfam" id="PF25056"/>
    </source>
</evidence>
<accession>A0A2W5TF28</accession>
<dbReference type="InterPro" id="IPR056695">
    <property type="entry name" value="DUF7793"/>
</dbReference>
<proteinExistence type="predicted"/>
<dbReference type="EMBL" id="QFQP01000013">
    <property type="protein sequence ID" value="PZR11833.1"/>
    <property type="molecule type" value="Genomic_DNA"/>
</dbReference>
<feature type="domain" description="DUF7793" evidence="1">
    <location>
        <begin position="23"/>
        <end position="118"/>
    </location>
</feature>
<protein>
    <recommendedName>
        <fullName evidence="1">DUF7793 domain-containing protein</fullName>
    </recommendedName>
</protein>
<dbReference type="Gene3D" id="3.40.970.30">
    <property type="entry name" value="yp_829618.1 like domains"/>
    <property type="match status" value="1"/>
</dbReference>
<name>A0A2W5TF28_9BACT</name>
<sequence>MPIHVTEVRTPKGARVLRTEFVHEVTLSEAQKYIREYGAASPNADSPFLIVGNVTGLAGEVRKVLQPTDVQLKSPVAVVVSSAIARMLASLMLRASGGNDLSEFFKVEPEALEWIDEMLAKKR</sequence>